<dbReference type="Proteomes" id="UP000708208">
    <property type="component" value="Unassembled WGS sequence"/>
</dbReference>
<evidence type="ECO:0000256" key="2">
    <source>
        <dbReference type="ARBA" id="ARBA00023242"/>
    </source>
</evidence>
<keyword evidence="2" id="KW-0539">Nucleus</keyword>
<evidence type="ECO:0000313" key="6">
    <source>
        <dbReference type="Proteomes" id="UP000708208"/>
    </source>
</evidence>
<protein>
    <recommendedName>
        <fullName evidence="4">Rad60/SUMO-like domain-containing protein</fullName>
    </recommendedName>
</protein>
<keyword evidence="6" id="KW-1185">Reference proteome</keyword>
<feature type="compositionally biased region" description="Low complexity" evidence="3">
    <location>
        <begin position="99"/>
        <end position="117"/>
    </location>
</feature>
<dbReference type="PANTHER" id="PTHR47187:SF1">
    <property type="entry name" value="NFATC2-INTERACTING PROTEIN"/>
    <property type="match status" value="1"/>
</dbReference>
<dbReference type="Pfam" id="PF11976">
    <property type="entry name" value="Rad60-SLD"/>
    <property type="match status" value="1"/>
</dbReference>
<dbReference type="AlphaFoldDB" id="A0A8J2LCV1"/>
<dbReference type="OrthoDB" id="442921at2759"/>
<name>A0A8J2LCV1_9HEXA</name>
<sequence>MDLAKRAKADKKIHGSRSKCNVKTKGNSSKKRRVVDENSSSSDVPEIKGSNPSYNFSGQKSFKNIFSGVRSTLQGASDLCTDDLMYKYKDDPIMKSYFTDSSPKKSSGSSNITSRIDSIGELPSTSKSCLGGKSPPLSASTSSFSTALDVQVTPAQLAVADLDTDTELDLDECAVISVPKYKTRGRPGRGRGGRGGAKKNARTKAKISIPEIEIPSDDDPEVLEAEFTQFMTTKRNVVKPCISPTYTPLILPVDTSPGIYVPDSPLPDISFDGNMRIRIKFREKLLRFEGNERWDVELVRRKLSELTDVPESELLIYNEEDVKMVDGKTLKDYNVGEGDFLEAFRQKIEKPAHVTAAAGGITLKFQKSGLKRPVYLNVSKFKSLKDIRAILALELKVDERTLELHFDGEKVNMSNTPEDLEMEDDDCIDIHDAKI</sequence>
<feature type="region of interest" description="Disordered" evidence="3">
    <location>
        <begin position="97"/>
        <end position="135"/>
    </location>
</feature>
<accession>A0A8J2LCV1</accession>
<gene>
    <name evidence="5" type="ORF">AFUS01_LOCUS39734</name>
</gene>
<evidence type="ECO:0000256" key="1">
    <source>
        <dbReference type="ARBA" id="ARBA00004123"/>
    </source>
</evidence>
<dbReference type="EMBL" id="CAJVCH010553368">
    <property type="protein sequence ID" value="CAG7829894.1"/>
    <property type="molecule type" value="Genomic_DNA"/>
</dbReference>
<comment type="caution">
    <text evidence="5">The sequence shown here is derived from an EMBL/GenBank/DDBJ whole genome shotgun (WGS) entry which is preliminary data.</text>
</comment>
<dbReference type="PANTHER" id="PTHR47187">
    <property type="entry name" value="NFATC2-INTERACTING PROTEIN"/>
    <property type="match status" value="1"/>
</dbReference>
<feature type="region of interest" description="Disordered" evidence="3">
    <location>
        <begin position="182"/>
        <end position="204"/>
    </location>
</feature>
<feature type="compositionally biased region" description="Basic and acidic residues" evidence="3">
    <location>
        <begin position="1"/>
        <end position="13"/>
    </location>
</feature>
<feature type="region of interest" description="Disordered" evidence="3">
    <location>
        <begin position="1"/>
        <end position="53"/>
    </location>
</feature>
<evidence type="ECO:0000259" key="4">
    <source>
        <dbReference type="Pfam" id="PF11976"/>
    </source>
</evidence>
<feature type="compositionally biased region" description="Basic residues" evidence="3">
    <location>
        <begin position="14"/>
        <end position="33"/>
    </location>
</feature>
<feature type="domain" description="Rad60/SUMO-like" evidence="4">
    <location>
        <begin position="361"/>
        <end position="430"/>
    </location>
</feature>
<dbReference type="InterPro" id="IPR022617">
    <property type="entry name" value="Rad60/SUMO-like_dom"/>
</dbReference>
<organism evidence="5 6">
    <name type="scientific">Allacma fusca</name>
    <dbReference type="NCBI Taxonomy" id="39272"/>
    <lineage>
        <taxon>Eukaryota</taxon>
        <taxon>Metazoa</taxon>
        <taxon>Ecdysozoa</taxon>
        <taxon>Arthropoda</taxon>
        <taxon>Hexapoda</taxon>
        <taxon>Collembola</taxon>
        <taxon>Symphypleona</taxon>
        <taxon>Sminthuridae</taxon>
        <taxon>Allacma</taxon>
    </lineage>
</organism>
<evidence type="ECO:0000313" key="5">
    <source>
        <dbReference type="EMBL" id="CAG7829894.1"/>
    </source>
</evidence>
<evidence type="ECO:0000256" key="3">
    <source>
        <dbReference type="SAM" id="MobiDB-lite"/>
    </source>
</evidence>
<dbReference type="GO" id="GO:0005634">
    <property type="term" value="C:nucleus"/>
    <property type="evidence" value="ECO:0007669"/>
    <property type="project" value="UniProtKB-SubCell"/>
</dbReference>
<reference evidence="5" key="1">
    <citation type="submission" date="2021-06" db="EMBL/GenBank/DDBJ databases">
        <authorList>
            <person name="Hodson N. C."/>
            <person name="Mongue J. A."/>
            <person name="Jaron S. K."/>
        </authorList>
    </citation>
    <scope>NUCLEOTIDE SEQUENCE</scope>
</reference>
<proteinExistence type="predicted"/>
<dbReference type="CDD" id="cd01763">
    <property type="entry name" value="Ubl_SUMO_like"/>
    <property type="match status" value="1"/>
</dbReference>
<dbReference type="InterPro" id="IPR052324">
    <property type="entry name" value="NFATC2-Int_DNA_Repair"/>
</dbReference>
<dbReference type="GO" id="GO:0045944">
    <property type="term" value="P:positive regulation of transcription by RNA polymerase II"/>
    <property type="evidence" value="ECO:0007669"/>
    <property type="project" value="TreeGrafter"/>
</dbReference>
<comment type="subcellular location">
    <subcellularLocation>
        <location evidence="1">Nucleus</location>
    </subcellularLocation>
</comment>